<feature type="region of interest" description="Disordered" evidence="10">
    <location>
        <begin position="1516"/>
        <end position="1543"/>
    </location>
</feature>
<dbReference type="Gene3D" id="3.30.470.20">
    <property type="entry name" value="ATP-grasp fold, B domain"/>
    <property type="match status" value="1"/>
</dbReference>
<evidence type="ECO:0000259" key="11">
    <source>
        <dbReference type="Pfam" id="PF08443"/>
    </source>
</evidence>
<feature type="compositionally biased region" description="Polar residues" evidence="10">
    <location>
        <begin position="1250"/>
        <end position="1260"/>
    </location>
</feature>
<feature type="compositionally biased region" description="Basic and acidic residues" evidence="10">
    <location>
        <begin position="1267"/>
        <end position="1278"/>
    </location>
</feature>
<feature type="region of interest" description="Disordered" evidence="10">
    <location>
        <begin position="272"/>
        <end position="331"/>
    </location>
</feature>
<feature type="region of interest" description="Disordered" evidence="10">
    <location>
        <begin position="701"/>
        <end position="817"/>
    </location>
</feature>
<evidence type="ECO:0000256" key="4">
    <source>
        <dbReference type="ARBA" id="ARBA00022741"/>
    </source>
</evidence>
<dbReference type="Pfam" id="PF00328">
    <property type="entry name" value="His_Phos_2"/>
    <property type="match status" value="1"/>
</dbReference>
<evidence type="ECO:0000259" key="12">
    <source>
        <dbReference type="Pfam" id="PF18086"/>
    </source>
</evidence>
<dbReference type="InterPro" id="IPR013651">
    <property type="entry name" value="ATP-grasp_RimK-type"/>
</dbReference>
<evidence type="ECO:0000256" key="6">
    <source>
        <dbReference type="ARBA" id="ARBA00022840"/>
    </source>
</evidence>
<feature type="compositionally biased region" description="Polar residues" evidence="10">
    <location>
        <begin position="795"/>
        <end position="815"/>
    </location>
</feature>
<keyword evidence="6 9" id="KW-0067">ATP-binding</keyword>
<evidence type="ECO:0000256" key="8">
    <source>
        <dbReference type="ARBA" id="ARBA00034629"/>
    </source>
</evidence>
<feature type="region of interest" description="Disordered" evidence="10">
    <location>
        <begin position="1244"/>
        <end position="1311"/>
    </location>
</feature>
<dbReference type="InterPro" id="IPR029033">
    <property type="entry name" value="His_PPase_superfam"/>
</dbReference>
<comment type="catalytic activity">
    <reaction evidence="7">
        <text>5-diphospho-1D-myo-inositol 1,2,3,4,6-pentakisphosphate + ATP + H(+) = 1,5-bis(diphospho)-1D-myo-inositol 2,3,4,6-tetrakisphosphate + ADP</text>
        <dbReference type="Rhea" id="RHEA:10276"/>
        <dbReference type="ChEBI" id="CHEBI:15378"/>
        <dbReference type="ChEBI" id="CHEBI:30616"/>
        <dbReference type="ChEBI" id="CHEBI:58628"/>
        <dbReference type="ChEBI" id="CHEBI:77983"/>
        <dbReference type="ChEBI" id="CHEBI:456216"/>
        <dbReference type="EC" id="2.7.4.24"/>
    </reaction>
    <physiologicalReaction direction="left-to-right" evidence="7">
        <dbReference type="Rhea" id="RHEA:10277"/>
    </physiologicalReaction>
</comment>
<dbReference type="PANTHER" id="PTHR12750:SF9">
    <property type="entry name" value="INOSITOL HEXAKISPHOSPHATE AND DIPHOSPHOINOSITOL-PENTAKISPHOSPHATE KINASE"/>
    <property type="match status" value="1"/>
</dbReference>
<evidence type="ECO:0000256" key="10">
    <source>
        <dbReference type="SAM" id="MobiDB-lite"/>
    </source>
</evidence>
<keyword evidence="14" id="KW-1185">Reference proteome</keyword>
<dbReference type="Pfam" id="PF08443">
    <property type="entry name" value="RimK"/>
    <property type="match status" value="1"/>
</dbReference>
<keyword evidence="5 9" id="KW-0418">Kinase</keyword>
<dbReference type="SUPFAM" id="SSF56059">
    <property type="entry name" value="Glutathione synthetase ATP-binding domain-like"/>
    <property type="match status" value="1"/>
</dbReference>
<feature type="compositionally biased region" description="Polar residues" evidence="10">
    <location>
        <begin position="1"/>
        <end position="45"/>
    </location>
</feature>
<reference evidence="13 14" key="1">
    <citation type="submission" date="2024-09" db="EMBL/GenBank/DDBJ databases">
        <title>Rethinking Asexuality: The Enigmatic Case of Functional Sexual Genes in Lepraria (Stereocaulaceae).</title>
        <authorList>
            <person name="Doellman M."/>
            <person name="Sun Y."/>
            <person name="Barcenas-Pena A."/>
            <person name="Lumbsch H.T."/>
            <person name="Grewe F."/>
        </authorList>
    </citation>
    <scope>NUCLEOTIDE SEQUENCE [LARGE SCALE GENOMIC DNA]</scope>
    <source>
        <strain evidence="13 14">Mercado 3170</strain>
    </source>
</reference>
<dbReference type="InterPro" id="IPR040557">
    <property type="entry name" value="VIP1_N"/>
</dbReference>
<feature type="compositionally biased region" description="Low complexity" evidence="10">
    <location>
        <begin position="156"/>
        <end position="167"/>
    </location>
</feature>
<dbReference type="Gene3D" id="3.40.50.11950">
    <property type="match status" value="1"/>
</dbReference>
<feature type="region of interest" description="Disordered" evidence="10">
    <location>
        <begin position="1141"/>
        <end position="1165"/>
    </location>
</feature>
<feature type="domain" description="VIP1 N-terminal" evidence="12">
    <location>
        <begin position="339"/>
        <end position="427"/>
    </location>
</feature>
<organism evidence="13 14">
    <name type="scientific">Stereocaulon virgatum</name>
    <dbReference type="NCBI Taxonomy" id="373712"/>
    <lineage>
        <taxon>Eukaryota</taxon>
        <taxon>Fungi</taxon>
        <taxon>Dikarya</taxon>
        <taxon>Ascomycota</taxon>
        <taxon>Pezizomycotina</taxon>
        <taxon>Lecanoromycetes</taxon>
        <taxon>OSLEUM clade</taxon>
        <taxon>Lecanoromycetidae</taxon>
        <taxon>Lecanorales</taxon>
        <taxon>Lecanorineae</taxon>
        <taxon>Stereocaulaceae</taxon>
        <taxon>Stereocaulon</taxon>
    </lineage>
</organism>
<evidence type="ECO:0000256" key="1">
    <source>
        <dbReference type="ARBA" id="ARBA00005609"/>
    </source>
</evidence>
<comment type="function">
    <text evidence="9">Bifunctional inositol kinase that acts in concert with the IP6K kinases to synthesize the diphosphate group-containing inositol pyrophosphates diphosphoinositol pentakisphosphate, PP-InsP5, and bis-diphosphoinositol tetrakisphosphate, (PP)2-InsP4. PP-InsP5 and (PP)2-InsP4, also respectively called InsP7 and InsP8, may regulate a variety of cellular processes, including apoptosis, vesicle trafficking, cytoskeletal dynamics, and exocytosis. Phosphorylates inositol hexakisphosphate (InsP6).</text>
</comment>
<accession>A0ABR4A0E9</accession>
<evidence type="ECO:0000256" key="2">
    <source>
        <dbReference type="ARBA" id="ARBA00022490"/>
    </source>
</evidence>
<sequence length="1543" mass="170043">MATLSTSTNKESATSNGRSRNRSINCDSQERATNTSGPLSPTSATKPVPSLASTGRVPSHSLLAASQNAALPNRKSRFADVGTIGGNIGRASICMPPPASKPSSIYQPSAVRRPSAIQNSMEVREVEGGMDGIREAKAIWDTSRTEDLERTTNTTSLAGSPSASALSDTALRPPVSNFNKPGDRLSLSSLYSLGSAIYSGAANLTSAPESAASSTAGSIKSGISELPNPTAPPLSPSLGAGKGDAMSSATTATDPVSVIANSQPLHQVPVNALKEPQPGTSSVPAKHLESWKSGPLARPSAPRRSRSRTQQRQSNGSNVTSSAVSPSNSERTRSITIGRVGVCALDVKARSKASRKVLTRIQADGDFDIVIFGDKVILDEEVENWPDCDFLISFFSDGFPLDKAIAYQNLRKPFCVNDLPMQKILWDRRICLRILDSMGVPTPKRIEVNRDGGPTLESPKLAEHLYAFSRVKLEGPDDGTGGGIPPTQEIRLVDDGNTLLVDGKTLRKPFVEKPVSGEDHNIHIYFPTDHDSGGGGRRLFRKIGNKSSEWDKDLIIPRAVTEKNSSYLYEQFLHVDNAEDIKAYTVGPNYCHAETRTSPVVDGLVRRNTHGKEIRYICKLSPEEQLMATKIANGFGQRICGFDMLRVRNQSFVIDVNGWSFVKDNNDYYDRCASILREMFVNEKHRRDGTTPEVTPIREDVFEKDQGETHLPNRKNTVTGHRSVLKSLMKSPSMSKLRGLSHHTQGTNTSDTESNTTPISSPPTLQGGQKPFIPNLPLENGDQLPPSALAAEYSAQPSPSITSEPAETAPQPSSKHSWKLKGLVSVIRHADRTPKQKFKFTFHTQPFIELLRGHQEEVLLKGEAALNSVLNAVKVAMKQGVEDPEKLQLLRTSLARKGALTGTKVQIKPMFRKRKPAEIIRILNPYESQVDKNNNQRAPLSGQGLTEEPEDGLALLSRPPTRSDSLAGMTLSRFSAVENDLVIEKLQLIVKWGGEPTHSARYQAQDDGENMRNDMLLMNKEVLNNVRVFTSSERRVSTSAQIWAASFLNKKDVPESSITIRKDLLDDSNAAKDVMDKVKKKLKLLLRKGHQAPPQFAWPNNMPEPSDVVGKVAELMVFHRKVMRYNYKKLNSGATASLTALNKSGEGGAPTAAPGPGNHPTQSQAVSSIQARWCCGEDAELFKERWEKLFSEFCDSDKIDPSKISELYDTMKFDALHNRQFLEWVFTPDSNMPDDEISEDLKPAADTYSEPRSSHSSSNLMKHRRKNSEGDKPGDKVADVNPPHHNLAQRIGLKRRSMMNPPSPQPVSEDSRESYFKLYKGTGQTKAKLDVRLENLRELYKLAKVLFDFVCPQEYGISNEEKLEIGLLTSLPLLKEIVHDLEEVQASEDAKSFIYFTKESHIYTLVNCIMEGGIKTKIERNAIPELDYLSHVTFELYESEDEDADVFAYSIRITITPGCHTFDPLDVQLDSKHSIGCAPRRSLTTHMDWKEVIETLRAKFHTVKLPKSFLAVNVSDSHASESGQTTSDEGINADKASADNDME</sequence>
<feature type="domain" description="ATP-grasp fold RimK-type" evidence="11">
    <location>
        <begin position="564"/>
        <end position="658"/>
    </location>
</feature>
<dbReference type="Pfam" id="PF18086">
    <property type="entry name" value="PPIP5K2_N"/>
    <property type="match status" value="1"/>
</dbReference>
<feature type="compositionally biased region" description="Low complexity" evidence="10">
    <location>
        <begin position="725"/>
        <end position="737"/>
    </location>
</feature>
<dbReference type="PANTHER" id="PTHR12750">
    <property type="entry name" value="DIPHOSPHOINOSITOL PENTAKISPHOSPHATE KINASE"/>
    <property type="match status" value="1"/>
</dbReference>
<dbReference type="InterPro" id="IPR037446">
    <property type="entry name" value="His_Pase_VIP1"/>
</dbReference>
<dbReference type="SUPFAM" id="SSF53254">
    <property type="entry name" value="Phosphoglycerate mutase-like"/>
    <property type="match status" value="1"/>
</dbReference>
<feature type="region of interest" description="Disordered" evidence="10">
    <location>
        <begin position="930"/>
        <end position="949"/>
    </location>
</feature>
<evidence type="ECO:0000313" key="14">
    <source>
        <dbReference type="Proteomes" id="UP001590950"/>
    </source>
</evidence>
<keyword evidence="4 9" id="KW-0547">Nucleotide-binding</keyword>
<evidence type="ECO:0000313" key="13">
    <source>
        <dbReference type="EMBL" id="KAL2038756.1"/>
    </source>
</evidence>
<feature type="region of interest" description="Disordered" evidence="10">
    <location>
        <begin position="1"/>
        <end position="58"/>
    </location>
</feature>
<gene>
    <name evidence="13" type="ORF">N7G274_008514</name>
</gene>
<evidence type="ECO:0000256" key="5">
    <source>
        <dbReference type="ARBA" id="ARBA00022777"/>
    </source>
</evidence>
<name>A0ABR4A0E9_9LECA</name>
<protein>
    <recommendedName>
        <fullName evidence="9">Inositol hexakisphosphate and diphosphoinositol-pentakisphosphate kinase</fullName>
        <ecNumber evidence="9">2.7.4.24</ecNumber>
    </recommendedName>
</protein>
<dbReference type="Proteomes" id="UP001590950">
    <property type="component" value="Unassembled WGS sequence"/>
</dbReference>
<proteinExistence type="inferred from homology"/>
<feature type="region of interest" description="Disordered" evidence="10">
    <location>
        <begin position="144"/>
        <end position="172"/>
    </location>
</feature>
<feature type="region of interest" description="Disordered" evidence="10">
    <location>
        <begin position="212"/>
        <end position="250"/>
    </location>
</feature>
<dbReference type="Gene3D" id="3.40.50.1240">
    <property type="entry name" value="Phosphoglycerate mutase-like"/>
    <property type="match status" value="1"/>
</dbReference>
<feature type="compositionally biased region" description="Polar residues" evidence="10">
    <location>
        <begin position="319"/>
        <end position="329"/>
    </location>
</feature>
<comment type="caution">
    <text evidence="13">The sequence shown here is derived from an EMBL/GenBank/DDBJ whole genome shotgun (WGS) entry which is preliminary data.</text>
</comment>
<feature type="compositionally biased region" description="Polar residues" evidence="10">
    <location>
        <begin position="1516"/>
        <end position="1529"/>
    </location>
</feature>
<comment type="similarity">
    <text evidence="1 9">Belongs to the histidine acid phosphatase family. VIP1 subfamily.</text>
</comment>
<keyword evidence="3 9" id="KW-0808">Transferase</keyword>
<comment type="catalytic activity">
    <reaction evidence="8">
        <text>1D-myo-inositol hexakisphosphate + ATP = 1-diphospho-1D-myo-inositol 2,3,4,5,6-pentakisphosphate + ADP</text>
        <dbReference type="Rhea" id="RHEA:37459"/>
        <dbReference type="ChEBI" id="CHEBI:30616"/>
        <dbReference type="ChEBI" id="CHEBI:58130"/>
        <dbReference type="ChEBI" id="CHEBI:74946"/>
        <dbReference type="ChEBI" id="CHEBI:456216"/>
        <dbReference type="EC" id="2.7.4.24"/>
    </reaction>
    <physiologicalReaction direction="left-to-right" evidence="8">
        <dbReference type="Rhea" id="RHEA:37460"/>
    </physiologicalReaction>
</comment>
<dbReference type="InterPro" id="IPR000560">
    <property type="entry name" value="His_Pase_clade-2"/>
</dbReference>
<evidence type="ECO:0000256" key="7">
    <source>
        <dbReference type="ARBA" id="ARBA00033696"/>
    </source>
</evidence>
<evidence type="ECO:0000256" key="3">
    <source>
        <dbReference type="ARBA" id="ARBA00022679"/>
    </source>
</evidence>
<evidence type="ECO:0000256" key="9">
    <source>
        <dbReference type="RuleBase" id="RU365032"/>
    </source>
</evidence>
<dbReference type="EC" id="2.7.4.24" evidence="9"/>
<dbReference type="EMBL" id="JBEFKJ010000030">
    <property type="protein sequence ID" value="KAL2038756.1"/>
    <property type="molecule type" value="Genomic_DNA"/>
</dbReference>
<comment type="subcellular location">
    <subcellularLocation>
        <location evidence="9">Cytoplasm</location>
        <location evidence="9">Cytoskeleton</location>
    </subcellularLocation>
</comment>
<keyword evidence="2 9" id="KW-0963">Cytoplasm</keyword>
<feature type="compositionally biased region" description="Polar residues" evidence="10">
    <location>
        <begin position="742"/>
        <end position="767"/>
    </location>
</feature>